<comment type="similarity">
    <text evidence="2">Belongs to the PhyH family.</text>
</comment>
<dbReference type="SUPFAM" id="SSF51197">
    <property type="entry name" value="Clavaminate synthase-like"/>
    <property type="match status" value="1"/>
</dbReference>
<dbReference type="InterPro" id="IPR008775">
    <property type="entry name" value="Phytyl_CoA_dOase-like"/>
</dbReference>
<dbReference type="OrthoDB" id="445007at2759"/>
<evidence type="ECO:0000256" key="3">
    <source>
        <dbReference type="ARBA" id="ARBA00022723"/>
    </source>
</evidence>
<dbReference type="GO" id="GO:0046872">
    <property type="term" value="F:metal ion binding"/>
    <property type="evidence" value="ECO:0007669"/>
    <property type="project" value="UniProtKB-KW"/>
</dbReference>
<protein>
    <recommendedName>
        <fullName evidence="7">Phytanoyl-CoA dioxygenase family protein</fullName>
    </recommendedName>
</protein>
<keyword evidence="4" id="KW-0408">Iron</keyword>
<keyword evidence="6" id="KW-1185">Reference proteome</keyword>
<name>A0A9W8ATY1_9FUNG</name>
<reference evidence="5" key="1">
    <citation type="submission" date="2022-07" db="EMBL/GenBank/DDBJ databases">
        <title>Phylogenomic reconstructions and comparative analyses of Kickxellomycotina fungi.</title>
        <authorList>
            <person name="Reynolds N.K."/>
            <person name="Stajich J.E."/>
            <person name="Barry K."/>
            <person name="Grigoriev I.V."/>
            <person name="Crous P."/>
            <person name="Smith M.E."/>
        </authorList>
    </citation>
    <scope>NUCLEOTIDE SEQUENCE</scope>
    <source>
        <strain evidence="5">RSA 1196</strain>
    </source>
</reference>
<dbReference type="Proteomes" id="UP001150925">
    <property type="component" value="Unassembled WGS sequence"/>
</dbReference>
<dbReference type="PANTHER" id="PTHR20883">
    <property type="entry name" value="PHYTANOYL-COA DIOXYGENASE DOMAIN CONTAINING 1"/>
    <property type="match status" value="1"/>
</dbReference>
<keyword evidence="3" id="KW-0479">Metal-binding</keyword>
<evidence type="ECO:0000313" key="5">
    <source>
        <dbReference type="EMBL" id="KAJ1962467.1"/>
    </source>
</evidence>
<dbReference type="AlphaFoldDB" id="A0A9W8ATY1"/>
<evidence type="ECO:0000256" key="2">
    <source>
        <dbReference type="ARBA" id="ARBA00005830"/>
    </source>
</evidence>
<evidence type="ECO:0008006" key="7">
    <source>
        <dbReference type="Google" id="ProtNLM"/>
    </source>
</evidence>
<evidence type="ECO:0000313" key="6">
    <source>
        <dbReference type="Proteomes" id="UP001150925"/>
    </source>
</evidence>
<evidence type="ECO:0000256" key="1">
    <source>
        <dbReference type="ARBA" id="ARBA00001962"/>
    </source>
</evidence>
<dbReference type="Pfam" id="PF05721">
    <property type="entry name" value="PhyH"/>
    <property type="match status" value="1"/>
</dbReference>
<dbReference type="EMBL" id="JANBPY010000959">
    <property type="protein sequence ID" value="KAJ1962467.1"/>
    <property type="molecule type" value="Genomic_DNA"/>
</dbReference>
<dbReference type="PANTHER" id="PTHR20883:SF15">
    <property type="entry name" value="PHYTANOYL-COA DIOXYGENASE DOMAIN-CONTAINING PROTEIN 1"/>
    <property type="match status" value="1"/>
</dbReference>
<proteinExistence type="inferred from homology"/>
<dbReference type="Gene3D" id="2.60.120.620">
    <property type="entry name" value="q2cbj1_9rhob like domain"/>
    <property type="match status" value="1"/>
</dbReference>
<organism evidence="5 6">
    <name type="scientific">Dispira parvispora</name>
    <dbReference type="NCBI Taxonomy" id="1520584"/>
    <lineage>
        <taxon>Eukaryota</taxon>
        <taxon>Fungi</taxon>
        <taxon>Fungi incertae sedis</taxon>
        <taxon>Zoopagomycota</taxon>
        <taxon>Kickxellomycotina</taxon>
        <taxon>Dimargaritomycetes</taxon>
        <taxon>Dimargaritales</taxon>
        <taxon>Dimargaritaceae</taxon>
        <taxon>Dispira</taxon>
    </lineage>
</organism>
<sequence>MTPDLVQQFERDGYLIIPHFLNPDTTQQLLNRAHSLLEEMDLSNHPMTRFTTGGDDADEHVGDQYFLESGDKIRFFFEKEAFDKQGQFVAPKEQLINKIGHALHVLDPVFRRGTLTPEVKDVARQLGFQKPAVLQSMVICKQPRIGGSVPPHQDSTFLFTKPLSAMGFWLALEGCTEKNGCLSFVPGSHKTTPISHRFVRKATGRGTEMVPIDPIYPPNYPPVESPVYNEADFIPAPVEAGKFCKQTGS</sequence>
<gene>
    <name evidence="5" type="ORF">IWQ62_003517</name>
</gene>
<evidence type="ECO:0000256" key="4">
    <source>
        <dbReference type="ARBA" id="ARBA00023004"/>
    </source>
</evidence>
<accession>A0A9W8ATY1</accession>
<comment type="cofactor">
    <cofactor evidence="1">
        <name>Fe cation</name>
        <dbReference type="ChEBI" id="CHEBI:24875"/>
    </cofactor>
</comment>
<comment type="caution">
    <text evidence="5">The sequence shown here is derived from an EMBL/GenBank/DDBJ whole genome shotgun (WGS) entry which is preliminary data.</text>
</comment>